<dbReference type="CDD" id="cd05288">
    <property type="entry name" value="PGDH"/>
    <property type="match status" value="1"/>
</dbReference>
<dbReference type="Pfam" id="PF00107">
    <property type="entry name" value="ADH_zinc_N"/>
    <property type="match status" value="1"/>
</dbReference>
<dbReference type="Pfam" id="PF16884">
    <property type="entry name" value="ADH_N_2"/>
    <property type="match status" value="1"/>
</dbReference>
<organism evidence="4 5">
    <name type="scientific">Streptomyces nanshensis</name>
    <dbReference type="NCBI Taxonomy" id="518642"/>
    <lineage>
        <taxon>Bacteria</taxon>
        <taxon>Bacillati</taxon>
        <taxon>Actinomycetota</taxon>
        <taxon>Actinomycetes</taxon>
        <taxon>Kitasatosporales</taxon>
        <taxon>Streptomycetaceae</taxon>
        <taxon>Streptomyces</taxon>
    </lineage>
</organism>
<dbReference type="RefSeq" id="WP_070201857.1">
    <property type="nucleotide sequence ID" value="NZ_LJGZ01000087.1"/>
</dbReference>
<sequence>MTTQRPTGPTETTGTTGPTEATGTTGPADTTDPARTTGASRTARTFHLAARPHGFPTPDLFSIHEAPVPEPSPGTAVVENLYLSVDPYHREEMDSGWDVGAPREGRALGRVIASRAPEFAEGDLVLHREGWRTHAVVAPGESGVRKVPSYDGVPLTAYMSLLGGTGLTAYVALTRTLELRPGQDLFVSAAAGGVGTAAGRMARLLGAGRIVGSAGTPAKVARLTEVLGFDAAFDYHDGPVGELLAQAAPDGIDAYVDNVGGDHLAGAISALREHGRIAWVGAISQYHSAHEPPAAPRNLFDIVEKSLRLEGVMVRNYRDVQQELEDFLVPHLRTGAVVPEVTVVEGFERTVDGFLGMLRGENTGKMLIRIAD</sequence>
<dbReference type="InterPro" id="IPR036291">
    <property type="entry name" value="NAD(P)-bd_dom_sf"/>
</dbReference>
<dbReference type="InterPro" id="IPR011032">
    <property type="entry name" value="GroES-like_sf"/>
</dbReference>
<dbReference type="InterPro" id="IPR041694">
    <property type="entry name" value="ADH_N_2"/>
</dbReference>
<keyword evidence="5" id="KW-1185">Reference proteome</keyword>
<dbReference type="Gene3D" id="3.90.180.10">
    <property type="entry name" value="Medium-chain alcohol dehydrogenases, catalytic domain"/>
    <property type="match status" value="1"/>
</dbReference>
<dbReference type="Gene3D" id="3.40.50.720">
    <property type="entry name" value="NAD(P)-binding Rossmann-like Domain"/>
    <property type="match status" value="1"/>
</dbReference>
<dbReference type="SUPFAM" id="SSF51735">
    <property type="entry name" value="NAD(P)-binding Rossmann-fold domains"/>
    <property type="match status" value="1"/>
</dbReference>
<dbReference type="SUPFAM" id="SSF50129">
    <property type="entry name" value="GroES-like"/>
    <property type="match status" value="1"/>
</dbReference>
<dbReference type="PATRIC" id="fig|518642.7.peg.4531"/>
<dbReference type="EMBL" id="LJGZ01000087">
    <property type="protein sequence ID" value="OEV19277.1"/>
    <property type="molecule type" value="Genomic_DNA"/>
</dbReference>
<evidence type="ECO:0000256" key="2">
    <source>
        <dbReference type="SAM" id="MobiDB-lite"/>
    </source>
</evidence>
<protein>
    <submittedName>
        <fullName evidence="4">NADP-dependent oxidoreductase</fullName>
    </submittedName>
</protein>
<gene>
    <name evidence="4" type="ORF">AN221_17850</name>
</gene>
<dbReference type="InterPro" id="IPR045010">
    <property type="entry name" value="MDR_fam"/>
</dbReference>
<dbReference type="OrthoDB" id="9805663at2"/>
<dbReference type="InterPro" id="IPR013149">
    <property type="entry name" value="ADH-like_C"/>
</dbReference>
<dbReference type="FunFam" id="3.40.50.720:FF:000121">
    <property type="entry name" value="Prostaglandin reductase 2"/>
    <property type="match status" value="1"/>
</dbReference>
<dbReference type="PANTHER" id="PTHR43205">
    <property type="entry name" value="PROSTAGLANDIN REDUCTASE"/>
    <property type="match status" value="1"/>
</dbReference>
<feature type="region of interest" description="Disordered" evidence="2">
    <location>
        <begin position="1"/>
        <end position="40"/>
    </location>
</feature>
<dbReference type="InterPro" id="IPR020843">
    <property type="entry name" value="ER"/>
</dbReference>
<accession>A0A1E7LSU6</accession>
<dbReference type="Proteomes" id="UP000175971">
    <property type="component" value="Unassembled WGS sequence"/>
</dbReference>
<reference evidence="4 5" key="1">
    <citation type="journal article" date="2016" name="Front. Microbiol.">
        <title>Comparative Genomics Analysis of Streptomyces Species Reveals Their Adaptation to the Marine Environment and Their Diversity at the Genomic Level.</title>
        <authorList>
            <person name="Tian X."/>
            <person name="Zhang Z."/>
            <person name="Yang T."/>
            <person name="Chen M."/>
            <person name="Li J."/>
            <person name="Chen F."/>
            <person name="Yang J."/>
            <person name="Li W."/>
            <person name="Zhang B."/>
            <person name="Zhang Z."/>
            <person name="Wu J."/>
            <person name="Zhang C."/>
            <person name="Long L."/>
            <person name="Xiao J."/>
        </authorList>
    </citation>
    <scope>NUCLEOTIDE SEQUENCE [LARGE SCALE GENOMIC DNA]</scope>
    <source>
        <strain evidence="4 5">SCSIO M10372</strain>
    </source>
</reference>
<comment type="caution">
    <text evidence="4">The sequence shown here is derived from an EMBL/GenBank/DDBJ whole genome shotgun (WGS) entry which is preliminary data.</text>
</comment>
<dbReference type="PANTHER" id="PTHR43205:SF7">
    <property type="entry name" value="PROSTAGLANDIN REDUCTASE 1"/>
    <property type="match status" value="1"/>
</dbReference>
<evidence type="ECO:0000313" key="5">
    <source>
        <dbReference type="Proteomes" id="UP000175971"/>
    </source>
</evidence>
<dbReference type="AlphaFoldDB" id="A0A1E7LSU6"/>
<feature type="domain" description="Enoyl reductase (ER)" evidence="3">
    <location>
        <begin position="76"/>
        <end position="368"/>
    </location>
</feature>
<keyword evidence="1" id="KW-0560">Oxidoreductase</keyword>
<evidence type="ECO:0000313" key="4">
    <source>
        <dbReference type="EMBL" id="OEV19277.1"/>
    </source>
</evidence>
<evidence type="ECO:0000256" key="1">
    <source>
        <dbReference type="ARBA" id="ARBA00023002"/>
    </source>
</evidence>
<proteinExistence type="predicted"/>
<dbReference type="GO" id="GO:0016628">
    <property type="term" value="F:oxidoreductase activity, acting on the CH-CH group of donors, NAD or NADP as acceptor"/>
    <property type="evidence" value="ECO:0007669"/>
    <property type="project" value="InterPro"/>
</dbReference>
<name>A0A1E7LSU6_9ACTN</name>
<evidence type="ECO:0000259" key="3">
    <source>
        <dbReference type="SMART" id="SM00829"/>
    </source>
</evidence>
<dbReference type="SMART" id="SM00829">
    <property type="entry name" value="PKS_ER"/>
    <property type="match status" value="1"/>
</dbReference>